<comment type="caution">
    <text evidence="4">The sequence shown here is derived from an EMBL/GenBank/DDBJ whole genome shotgun (WGS) entry which is preliminary data.</text>
</comment>
<reference evidence="4" key="1">
    <citation type="submission" date="2023-02" db="EMBL/GenBank/DDBJ databases">
        <title>Genome of toxic invasive species Heracleum sosnowskyi carries increased number of genes despite the absence of recent whole-genome duplications.</title>
        <authorList>
            <person name="Schelkunov M."/>
            <person name="Shtratnikova V."/>
            <person name="Makarenko M."/>
            <person name="Klepikova A."/>
            <person name="Omelchenko D."/>
            <person name="Novikova G."/>
            <person name="Obukhova E."/>
            <person name="Bogdanov V."/>
            <person name="Penin A."/>
            <person name="Logacheva M."/>
        </authorList>
    </citation>
    <scope>NUCLEOTIDE SEQUENCE</scope>
    <source>
        <strain evidence="4">Hsosn_3</strain>
        <tissue evidence="4">Leaf</tissue>
    </source>
</reference>
<keyword evidence="5" id="KW-1185">Reference proteome</keyword>
<sequence>MDYQLKIPVSSLFKKIHFSKKSIQILLSLSVFSFLISQSLQLHLFLSTFSSKLFSFSTERNYIFLLCNGVILVIIKTSGSSAPLGMEGSRNKDDERNNYDEAFRNKDNEKKIHDKALRDGEKNIHKCSNKLFTSTSVLLVETKTEVTKTIENENDVTREETEENVTLTAHHEVKDEDENDKLLKMVKEEEEQQIANIKEREEENEGLLSLEELNKKCEDFIRKMKQGIIIEDRQLIMV</sequence>
<dbReference type="AlphaFoldDB" id="A0AAD8JL02"/>
<evidence type="ECO:0000256" key="3">
    <source>
        <dbReference type="SAM" id="Phobius"/>
    </source>
</evidence>
<evidence type="ECO:0000256" key="2">
    <source>
        <dbReference type="SAM" id="MobiDB-lite"/>
    </source>
</evidence>
<organism evidence="4 5">
    <name type="scientific">Heracleum sosnowskyi</name>
    <dbReference type="NCBI Taxonomy" id="360622"/>
    <lineage>
        <taxon>Eukaryota</taxon>
        <taxon>Viridiplantae</taxon>
        <taxon>Streptophyta</taxon>
        <taxon>Embryophyta</taxon>
        <taxon>Tracheophyta</taxon>
        <taxon>Spermatophyta</taxon>
        <taxon>Magnoliopsida</taxon>
        <taxon>eudicotyledons</taxon>
        <taxon>Gunneridae</taxon>
        <taxon>Pentapetalae</taxon>
        <taxon>asterids</taxon>
        <taxon>campanulids</taxon>
        <taxon>Apiales</taxon>
        <taxon>Apiaceae</taxon>
        <taxon>Apioideae</taxon>
        <taxon>apioid superclade</taxon>
        <taxon>Tordylieae</taxon>
        <taxon>Tordyliinae</taxon>
        <taxon>Heracleum</taxon>
    </lineage>
</organism>
<keyword evidence="3" id="KW-0812">Transmembrane</keyword>
<feature type="coiled-coil region" evidence="1">
    <location>
        <begin position="172"/>
        <end position="207"/>
    </location>
</feature>
<evidence type="ECO:0000256" key="1">
    <source>
        <dbReference type="SAM" id="Coils"/>
    </source>
</evidence>
<keyword evidence="3" id="KW-0472">Membrane</keyword>
<feature type="transmembrane region" description="Helical" evidence="3">
    <location>
        <begin position="62"/>
        <end position="86"/>
    </location>
</feature>
<feature type="region of interest" description="Disordered" evidence="2">
    <location>
        <begin position="83"/>
        <end position="102"/>
    </location>
</feature>
<evidence type="ECO:0000313" key="4">
    <source>
        <dbReference type="EMBL" id="KAK1405531.1"/>
    </source>
</evidence>
<accession>A0AAD8JL02</accession>
<feature type="compositionally biased region" description="Basic and acidic residues" evidence="2">
    <location>
        <begin position="89"/>
        <end position="102"/>
    </location>
</feature>
<evidence type="ECO:0000313" key="5">
    <source>
        <dbReference type="Proteomes" id="UP001237642"/>
    </source>
</evidence>
<protein>
    <submittedName>
        <fullName evidence="4">Uncharacterized protein</fullName>
    </submittedName>
</protein>
<feature type="transmembrane region" description="Helical" evidence="3">
    <location>
        <begin position="23"/>
        <end position="42"/>
    </location>
</feature>
<dbReference type="EMBL" id="JAUIZM010000001">
    <property type="protein sequence ID" value="KAK1405531.1"/>
    <property type="molecule type" value="Genomic_DNA"/>
</dbReference>
<gene>
    <name evidence="4" type="ORF">POM88_005136</name>
</gene>
<reference evidence="4" key="2">
    <citation type="submission" date="2023-05" db="EMBL/GenBank/DDBJ databases">
        <authorList>
            <person name="Schelkunov M.I."/>
        </authorList>
    </citation>
    <scope>NUCLEOTIDE SEQUENCE</scope>
    <source>
        <strain evidence="4">Hsosn_3</strain>
        <tissue evidence="4">Leaf</tissue>
    </source>
</reference>
<name>A0AAD8JL02_9APIA</name>
<dbReference type="Proteomes" id="UP001237642">
    <property type="component" value="Unassembled WGS sequence"/>
</dbReference>
<proteinExistence type="predicted"/>
<keyword evidence="3" id="KW-1133">Transmembrane helix</keyword>
<dbReference type="PANTHER" id="PTHR34947">
    <property type="entry name" value="TRANSMEMBRANE PROTEIN"/>
    <property type="match status" value="1"/>
</dbReference>
<dbReference type="PANTHER" id="PTHR34947:SF3">
    <property type="entry name" value="TRANSMEMBRANE PROTEIN"/>
    <property type="match status" value="1"/>
</dbReference>
<keyword evidence="1" id="KW-0175">Coiled coil</keyword>